<dbReference type="Gene3D" id="6.10.140.2220">
    <property type="match status" value="1"/>
</dbReference>
<feature type="region of interest" description="Disordered" evidence="5">
    <location>
        <begin position="147"/>
        <end position="191"/>
    </location>
</feature>
<dbReference type="GO" id="GO:0008270">
    <property type="term" value="F:zinc ion binding"/>
    <property type="evidence" value="ECO:0007669"/>
    <property type="project" value="UniProtKB-KW"/>
</dbReference>
<evidence type="ECO:0000256" key="5">
    <source>
        <dbReference type="SAM" id="MobiDB-lite"/>
    </source>
</evidence>
<gene>
    <name evidence="7" type="ORF">BDV96DRAFT_644662</name>
</gene>
<feature type="compositionally biased region" description="Polar residues" evidence="5">
    <location>
        <begin position="151"/>
        <end position="169"/>
    </location>
</feature>
<feature type="compositionally biased region" description="Basic and acidic residues" evidence="5">
    <location>
        <begin position="173"/>
        <end position="183"/>
    </location>
</feature>
<dbReference type="PANTHER" id="PTHR10237">
    <property type="entry name" value="DEFORMED EPIDERMAL AUTOREGULATORY FACTOR 1 HOMOLOG SUPPRESSIN"/>
    <property type="match status" value="1"/>
</dbReference>
<organism evidence="7 8">
    <name type="scientific">Lophiotrema nucula</name>
    <dbReference type="NCBI Taxonomy" id="690887"/>
    <lineage>
        <taxon>Eukaryota</taxon>
        <taxon>Fungi</taxon>
        <taxon>Dikarya</taxon>
        <taxon>Ascomycota</taxon>
        <taxon>Pezizomycotina</taxon>
        <taxon>Dothideomycetes</taxon>
        <taxon>Pleosporomycetidae</taxon>
        <taxon>Pleosporales</taxon>
        <taxon>Lophiotremataceae</taxon>
        <taxon>Lophiotrema</taxon>
    </lineage>
</organism>
<dbReference type="Pfam" id="PF01753">
    <property type="entry name" value="zf-MYND"/>
    <property type="match status" value="1"/>
</dbReference>
<dbReference type="AlphaFoldDB" id="A0A6A5ZDT1"/>
<dbReference type="SUPFAM" id="SSF144232">
    <property type="entry name" value="HIT/MYND zinc finger-like"/>
    <property type="match status" value="1"/>
</dbReference>
<dbReference type="InterPro" id="IPR024119">
    <property type="entry name" value="TF_DEAF-1"/>
</dbReference>
<protein>
    <recommendedName>
        <fullName evidence="6">MYND-type domain-containing protein</fullName>
    </recommendedName>
</protein>
<feature type="compositionally biased region" description="Polar residues" evidence="5">
    <location>
        <begin position="113"/>
        <end position="129"/>
    </location>
</feature>
<dbReference type="EMBL" id="ML977319">
    <property type="protein sequence ID" value="KAF2117234.1"/>
    <property type="molecule type" value="Genomic_DNA"/>
</dbReference>
<dbReference type="InterPro" id="IPR002893">
    <property type="entry name" value="Znf_MYND"/>
</dbReference>
<accession>A0A6A5ZDT1</accession>
<dbReference type="PROSITE" id="PS50865">
    <property type="entry name" value="ZF_MYND_2"/>
    <property type="match status" value="1"/>
</dbReference>
<dbReference type="PANTHER" id="PTHR10237:SF14">
    <property type="entry name" value="MYND-TYPE DOMAIN-CONTAINING PROTEIN"/>
    <property type="match status" value="1"/>
</dbReference>
<evidence type="ECO:0000256" key="3">
    <source>
        <dbReference type="ARBA" id="ARBA00022833"/>
    </source>
</evidence>
<keyword evidence="1" id="KW-0479">Metal-binding</keyword>
<feature type="domain" description="MYND-type" evidence="6">
    <location>
        <begin position="64"/>
        <end position="106"/>
    </location>
</feature>
<evidence type="ECO:0000256" key="1">
    <source>
        <dbReference type="ARBA" id="ARBA00022723"/>
    </source>
</evidence>
<sequence length="191" mass="20220">MPPRSVCLNVFTTTRSDVGKDADVKETVAEVEVEQEVDGVRMGDKDADEAQNFAAQLTTDAAKCAVCEASTSPTGGSLLRCSRCRSAFYCNTACQKADWKAHKKSCGPRRMASYSTLSSPNTPSASSPIDHSPAFIPTAVASSVMDVDAQSLDQPPASTDLANATSFPATDNKVPDSLRKDSLTPEEPAQI</sequence>
<keyword evidence="3" id="KW-0862">Zinc</keyword>
<evidence type="ECO:0000259" key="6">
    <source>
        <dbReference type="PROSITE" id="PS50865"/>
    </source>
</evidence>
<reference evidence="7" key="1">
    <citation type="journal article" date="2020" name="Stud. Mycol.">
        <title>101 Dothideomycetes genomes: a test case for predicting lifestyles and emergence of pathogens.</title>
        <authorList>
            <person name="Haridas S."/>
            <person name="Albert R."/>
            <person name="Binder M."/>
            <person name="Bloem J."/>
            <person name="Labutti K."/>
            <person name="Salamov A."/>
            <person name="Andreopoulos B."/>
            <person name="Baker S."/>
            <person name="Barry K."/>
            <person name="Bills G."/>
            <person name="Bluhm B."/>
            <person name="Cannon C."/>
            <person name="Castanera R."/>
            <person name="Culley D."/>
            <person name="Daum C."/>
            <person name="Ezra D."/>
            <person name="Gonzalez J."/>
            <person name="Henrissat B."/>
            <person name="Kuo A."/>
            <person name="Liang C."/>
            <person name="Lipzen A."/>
            <person name="Lutzoni F."/>
            <person name="Magnuson J."/>
            <person name="Mondo S."/>
            <person name="Nolan M."/>
            <person name="Ohm R."/>
            <person name="Pangilinan J."/>
            <person name="Park H.-J."/>
            <person name="Ramirez L."/>
            <person name="Alfaro M."/>
            <person name="Sun H."/>
            <person name="Tritt A."/>
            <person name="Yoshinaga Y."/>
            <person name="Zwiers L.-H."/>
            <person name="Turgeon B."/>
            <person name="Goodwin S."/>
            <person name="Spatafora J."/>
            <person name="Crous P."/>
            <person name="Grigoriev I."/>
        </authorList>
    </citation>
    <scope>NUCLEOTIDE SEQUENCE</scope>
    <source>
        <strain evidence="7">CBS 627.86</strain>
    </source>
</reference>
<evidence type="ECO:0000313" key="8">
    <source>
        <dbReference type="Proteomes" id="UP000799770"/>
    </source>
</evidence>
<evidence type="ECO:0000256" key="4">
    <source>
        <dbReference type="PROSITE-ProRule" id="PRU00134"/>
    </source>
</evidence>
<proteinExistence type="predicted"/>
<evidence type="ECO:0000313" key="7">
    <source>
        <dbReference type="EMBL" id="KAF2117234.1"/>
    </source>
</evidence>
<keyword evidence="2 4" id="KW-0863">Zinc-finger</keyword>
<dbReference type="GO" id="GO:0000981">
    <property type="term" value="F:DNA-binding transcription factor activity, RNA polymerase II-specific"/>
    <property type="evidence" value="ECO:0007669"/>
    <property type="project" value="TreeGrafter"/>
</dbReference>
<evidence type="ECO:0000256" key="2">
    <source>
        <dbReference type="ARBA" id="ARBA00022771"/>
    </source>
</evidence>
<keyword evidence="8" id="KW-1185">Reference proteome</keyword>
<dbReference type="Proteomes" id="UP000799770">
    <property type="component" value="Unassembled WGS sequence"/>
</dbReference>
<dbReference type="PROSITE" id="PS01360">
    <property type="entry name" value="ZF_MYND_1"/>
    <property type="match status" value="1"/>
</dbReference>
<dbReference type="GO" id="GO:0005634">
    <property type="term" value="C:nucleus"/>
    <property type="evidence" value="ECO:0007669"/>
    <property type="project" value="TreeGrafter"/>
</dbReference>
<feature type="region of interest" description="Disordered" evidence="5">
    <location>
        <begin position="110"/>
        <end position="131"/>
    </location>
</feature>
<name>A0A6A5ZDT1_9PLEO</name>
<dbReference type="OrthoDB" id="432970at2759"/>